<name>A0A6I9ZKJ2_ACIJB</name>
<evidence type="ECO:0000256" key="3">
    <source>
        <dbReference type="ARBA" id="ARBA00022837"/>
    </source>
</evidence>
<feature type="region of interest" description="Disordered" evidence="4">
    <location>
        <begin position="256"/>
        <end position="289"/>
    </location>
</feature>
<sequence>MATEQAKGQRGPDPQKPPVEAVASGSGAEGLPLTRRWSKKDRGLRGSRKGAGGSAEQTPIPGPEAPGSSKSLSGKGEGQEGTGPAAPRPAGRRQSHRHRSGTQPDAAQKTYGPLLNRIFGKDRELGPEELDELQAAFEEFDTDRDGYIGYRELGTCMRTLGYMPTEMELIEVSQHVKMRMGGRVDFEEFVELMGPKLREETAHMLGVRELRIAFREFDRDRDGRITVAELRQAAPALLGEPLVGPELDEMLREVDLNGDGTVDFDGESPSQTTPHPSSSQDDPSASWDP</sequence>
<dbReference type="GeneID" id="106971100"/>
<dbReference type="GO" id="GO:0098793">
    <property type="term" value="C:presynapse"/>
    <property type="evidence" value="ECO:0007669"/>
    <property type="project" value="UniProtKB-SubCell"/>
</dbReference>
<evidence type="ECO:0000256" key="4">
    <source>
        <dbReference type="SAM" id="MobiDB-lite"/>
    </source>
</evidence>
<proteinExistence type="predicted"/>
<dbReference type="GO" id="GO:0005246">
    <property type="term" value="F:calcium channel regulator activity"/>
    <property type="evidence" value="ECO:0007669"/>
    <property type="project" value="TreeGrafter"/>
</dbReference>
<dbReference type="InterPro" id="IPR043582">
    <property type="entry name" value="CaBP1/2/4/5"/>
</dbReference>
<evidence type="ECO:0000313" key="7">
    <source>
        <dbReference type="RefSeq" id="XP_014923351.3"/>
    </source>
</evidence>
<feature type="domain" description="EF-hand" evidence="5">
    <location>
        <begin position="128"/>
        <end position="163"/>
    </location>
</feature>
<dbReference type="Gene3D" id="1.10.238.10">
    <property type="entry name" value="EF-hand"/>
    <property type="match status" value="2"/>
</dbReference>
<dbReference type="InterPro" id="IPR011992">
    <property type="entry name" value="EF-hand-dom_pair"/>
</dbReference>
<dbReference type="Pfam" id="PF00036">
    <property type="entry name" value="EF-hand_1"/>
    <property type="match status" value="1"/>
</dbReference>
<dbReference type="InterPro" id="IPR018247">
    <property type="entry name" value="EF_Hand_1_Ca_BS"/>
</dbReference>
<feature type="compositionally biased region" description="Low complexity" evidence="4">
    <location>
        <begin position="268"/>
        <end position="280"/>
    </location>
</feature>
<dbReference type="GO" id="GO:0005737">
    <property type="term" value="C:cytoplasm"/>
    <property type="evidence" value="ECO:0007669"/>
    <property type="project" value="UniProtKB-SubCell"/>
</dbReference>
<evidence type="ECO:0000256" key="2">
    <source>
        <dbReference type="ARBA" id="ARBA00022737"/>
    </source>
</evidence>
<dbReference type="KEGG" id="aju:106971100"/>
<keyword evidence="3" id="KW-0106">Calcium</keyword>
<reference evidence="7" key="1">
    <citation type="submission" date="2025-08" db="UniProtKB">
        <authorList>
            <consortium name="RefSeq"/>
        </authorList>
    </citation>
    <scope>IDENTIFICATION</scope>
    <source>
        <tissue evidence="7">Blood</tissue>
    </source>
</reference>
<keyword evidence="2" id="KW-0677">Repeat</keyword>
<dbReference type="GO" id="GO:0007601">
    <property type="term" value="P:visual perception"/>
    <property type="evidence" value="ECO:0007669"/>
    <property type="project" value="TreeGrafter"/>
</dbReference>
<dbReference type="Pfam" id="PF13499">
    <property type="entry name" value="EF-hand_7"/>
    <property type="match status" value="1"/>
</dbReference>
<dbReference type="PANTHER" id="PTHR45917">
    <property type="entry name" value="CALCIUM-BINDING PROTEIN 1-RELATED"/>
    <property type="match status" value="1"/>
</dbReference>
<evidence type="ECO:0000256" key="1">
    <source>
        <dbReference type="ARBA" id="ARBA00022723"/>
    </source>
</evidence>
<dbReference type="SMART" id="SM00054">
    <property type="entry name" value="EFh"/>
    <property type="match status" value="3"/>
</dbReference>
<dbReference type="CDD" id="cd00051">
    <property type="entry name" value="EFh"/>
    <property type="match status" value="1"/>
</dbReference>
<dbReference type="SUPFAM" id="SSF47473">
    <property type="entry name" value="EF-hand"/>
    <property type="match status" value="1"/>
</dbReference>
<dbReference type="PROSITE" id="PS00018">
    <property type="entry name" value="EF_HAND_1"/>
    <property type="match status" value="2"/>
</dbReference>
<feature type="compositionally biased region" description="Basic residues" evidence="4">
    <location>
        <begin position="90"/>
        <end position="100"/>
    </location>
</feature>
<keyword evidence="1" id="KW-0479">Metal-binding</keyword>
<feature type="region of interest" description="Disordered" evidence="4">
    <location>
        <begin position="1"/>
        <end position="113"/>
    </location>
</feature>
<evidence type="ECO:0000259" key="5">
    <source>
        <dbReference type="PROSITE" id="PS50222"/>
    </source>
</evidence>
<organism evidence="6 7">
    <name type="scientific">Acinonyx jubatus</name>
    <name type="common">Cheetah</name>
    <dbReference type="NCBI Taxonomy" id="32536"/>
    <lineage>
        <taxon>Eukaryota</taxon>
        <taxon>Metazoa</taxon>
        <taxon>Chordata</taxon>
        <taxon>Craniata</taxon>
        <taxon>Vertebrata</taxon>
        <taxon>Euteleostomi</taxon>
        <taxon>Mammalia</taxon>
        <taxon>Eutheria</taxon>
        <taxon>Laurasiatheria</taxon>
        <taxon>Carnivora</taxon>
        <taxon>Feliformia</taxon>
        <taxon>Felidae</taxon>
        <taxon>Felinae</taxon>
        <taxon>Acinonyx</taxon>
    </lineage>
</organism>
<evidence type="ECO:0000313" key="6">
    <source>
        <dbReference type="Proteomes" id="UP001652583"/>
    </source>
</evidence>
<dbReference type="AlphaFoldDB" id="A0A6I9ZKJ2"/>
<gene>
    <name evidence="7" type="primary">CABP4</name>
</gene>
<dbReference type="GO" id="GO:0005509">
    <property type="term" value="F:calcium ion binding"/>
    <property type="evidence" value="ECO:0007669"/>
    <property type="project" value="InterPro"/>
</dbReference>
<dbReference type="PANTHER" id="PTHR45917:SF4">
    <property type="entry name" value="CALCIUM-BINDING PROTEIN 4"/>
    <property type="match status" value="1"/>
</dbReference>
<protein>
    <submittedName>
        <fullName evidence="7">Calcium-binding protein 4</fullName>
    </submittedName>
</protein>
<dbReference type="Proteomes" id="UP001652583">
    <property type="component" value="Chromosome D1"/>
</dbReference>
<keyword evidence="6" id="KW-1185">Reference proteome</keyword>
<dbReference type="RefSeq" id="XP_014923351.3">
    <property type="nucleotide sequence ID" value="XM_015067865.3"/>
</dbReference>
<dbReference type="InterPro" id="IPR002048">
    <property type="entry name" value="EF_hand_dom"/>
</dbReference>
<accession>A0A6I9ZKJ2</accession>
<feature type="domain" description="EF-hand" evidence="5">
    <location>
        <begin position="205"/>
        <end position="240"/>
    </location>
</feature>
<dbReference type="PROSITE" id="PS50222">
    <property type="entry name" value="EF_HAND_2"/>
    <property type="match status" value="2"/>
</dbReference>